<organism evidence="5 6">
    <name type="scientific">Mesorhabditis spiculigera</name>
    <dbReference type="NCBI Taxonomy" id="96644"/>
    <lineage>
        <taxon>Eukaryota</taxon>
        <taxon>Metazoa</taxon>
        <taxon>Ecdysozoa</taxon>
        <taxon>Nematoda</taxon>
        <taxon>Chromadorea</taxon>
        <taxon>Rhabditida</taxon>
        <taxon>Rhabditina</taxon>
        <taxon>Rhabditomorpha</taxon>
        <taxon>Rhabditoidea</taxon>
        <taxon>Rhabditidae</taxon>
        <taxon>Mesorhabditinae</taxon>
        <taxon>Mesorhabditis</taxon>
    </lineage>
</organism>
<comment type="caution">
    <text evidence="5">The sequence shown here is derived from an EMBL/GenBank/DDBJ whole genome shotgun (WGS) entry which is preliminary data.</text>
</comment>
<dbReference type="Pfam" id="PF00191">
    <property type="entry name" value="Annexin"/>
    <property type="match status" value="4"/>
</dbReference>
<dbReference type="GO" id="GO:0001786">
    <property type="term" value="F:phosphatidylserine binding"/>
    <property type="evidence" value="ECO:0007669"/>
    <property type="project" value="TreeGrafter"/>
</dbReference>
<dbReference type="AlphaFoldDB" id="A0AA36D763"/>
<proteinExistence type="inferred from homology"/>
<feature type="non-terminal residue" evidence="5">
    <location>
        <position position="316"/>
    </location>
</feature>
<dbReference type="GO" id="GO:0005544">
    <property type="term" value="F:calcium-dependent phospholipid binding"/>
    <property type="evidence" value="ECO:0007669"/>
    <property type="project" value="UniProtKB-KW"/>
</dbReference>
<dbReference type="GO" id="GO:0012506">
    <property type="term" value="C:vesicle membrane"/>
    <property type="evidence" value="ECO:0007669"/>
    <property type="project" value="TreeGrafter"/>
</dbReference>
<dbReference type="PANTHER" id="PTHR10502:SF177">
    <property type="entry name" value="ANNEXIN B10"/>
    <property type="match status" value="1"/>
</dbReference>
<evidence type="ECO:0000256" key="2">
    <source>
        <dbReference type="ARBA" id="ARBA00022737"/>
    </source>
</evidence>
<dbReference type="GO" id="GO:0005634">
    <property type="term" value="C:nucleus"/>
    <property type="evidence" value="ECO:0007669"/>
    <property type="project" value="TreeGrafter"/>
</dbReference>
<keyword evidence="2 4" id="KW-0677">Repeat</keyword>
<dbReference type="GO" id="GO:0005886">
    <property type="term" value="C:plasma membrane"/>
    <property type="evidence" value="ECO:0007669"/>
    <property type="project" value="TreeGrafter"/>
</dbReference>
<keyword evidence="3 4" id="KW-0041">Annexin</keyword>
<dbReference type="FunFam" id="1.10.220.10:FF:000003">
    <property type="entry name" value="Annexin"/>
    <property type="match status" value="1"/>
</dbReference>
<gene>
    <name evidence="5" type="ORF">MSPICULIGERA_LOCUS19206</name>
</gene>
<dbReference type="SUPFAM" id="SSF47874">
    <property type="entry name" value="Annexin"/>
    <property type="match status" value="1"/>
</dbReference>
<dbReference type="InterPro" id="IPR018252">
    <property type="entry name" value="Annexin_repeat_CS"/>
</dbReference>
<dbReference type="PROSITE" id="PS51897">
    <property type="entry name" value="ANNEXIN_2"/>
    <property type="match status" value="3"/>
</dbReference>
<evidence type="ECO:0000313" key="5">
    <source>
        <dbReference type="EMBL" id="CAJ0581037.1"/>
    </source>
</evidence>
<dbReference type="Proteomes" id="UP001177023">
    <property type="component" value="Unassembled WGS sequence"/>
</dbReference>
<dbReference type="InterPro" id="IPR001464">
    <property type="entry name" value="Annexin"/>
</dbReference>
<comment type="domain">
    <text evidence="4">A pair of annexin repeats may form one binding site for calcium and phospholipid.</text>
</comment>
<dbReference type="PANTHER" id="PTHR10502">
    <property type="entry name" value="ANNEXIN"/>
    <property type="match status" value="1"/>
</dbReference>
<dbReference type="InterPro" id="IPR037104">
    <property type="entry name" value="Annexin_sf"/>
</dbReference>
<accession>A0AA36D763</accession>
<dbReference type="GO" id="GO:0043395">
    <property type="term" value="F:heparan sulfate proteoglycan binding"/>
    <property type="evidence" value="ECO:0007669"/>
    <property type="project" value="TreeGrafter"/>
</dbReference>
<dbReference type="InterPro" id="IPR018502">
    <property type="entry name" value="Annexin_repeat"/>
</dbReference>
<dbReference type="GO" id="GO:0005509">
    <property type="term" value="F:calcium ion binding"/>
    <property type="evidence" value="ECO:0007669"/>
    <property type="project" value="InterPro"/>
</dbReference>
<dbReference type="GO" id="GO:0005737">
    <property type="term" value="C:cytoplasm"/>
    <property type="evidence" value="ECO:0007669"/>
    <property type="project" value="TreeGrafter"/>
</dbReference>
<comment type="similarity">
    <text evidence="1 4">Belongs to the annexin family.</text>
</comment>
<evidence type="ECO:0000256" key="3">
    <source>
        <dbReference type="ARBA" id="ARBA00023216"/>
    </source>
</evidence>
<dbReference type="PROSITE" id="PS00223">
    <property type="entry name" value="ANNEXIN_1"/>
    <property type="match status" value="1"/>
</dbReference>
<evidence type="ECO:0000256" key="1">
    <source>
        <dbReference type="ARBA" id="ARBA00007831"/>
    </source>
</evidence>
<dbReference type="PRINTS" id="PR00196">
    <property type="entry name" value="ANNEXIN"/>
</dbReference>
<evidence type="ECO:0000313" key="6">
    <source>
        <dbReference type="Proteomes" id="UP001177023"/>
    </source>
</evidence>
<name>A0AA36D763_9BILA</name>
<dbReference type="FunFam" id="1.10.220.10:FF:000026">
    <property type="entry name" value="Annexin"/>
    <property type="match status" value="1"/>
</dbReference>
<keyword evidence="6" id="KW-1185">Reference proteome</keyword>
<keyword evidence="4" id="KW-0106">Calcium</keyword>
<keyword evidence="4" id="KW-0111">Calcium/phospholipid-binding</keyword>
<dbReference type="Gene3D" id="1.10.220.10">
    <property type="entry name" value="Annexin"/>
    <property type="match status" value="4"/>
</dbReference>
<protein>
    <recommendedName>
        <fullName evidence="4">Annexin</fullName>
    </recommendedName>
</protein>
<evidence type="ECO:0000256" key="4">
    <source>
        <dbReference type="RuleBase" id="RU003540"/>
    </source>
</evidence>
<sequence>MSDGTIHASASFDEERFVHELHKALSAKTVNHDVIIDYLVKINNPQRQMLRTPYKQHYAADLETVLTKELKGELEHVIVSLIQTPPKADAVALQKTVKGLGTDEKALIEILTTRNNEEIEAARNTYYTLYNRTLEDAITADTSGDFRSMLLQLCRGQREHGTLTDNFVAKQIANDLNAGVDKKERFNKFRFLSELNSNQLQRVFAEYEKVSGKTFDKFLEKEFSGDGKDLMLAMAQVAKNKPLFFAQQIHNAVKGFGAKHHDLIRILVSRSEIDLEAIKAEYEKAYGKTLLDTIKSETKGDYKNALVALVIGNRKN</sequence>
<dbReference type="EMBL" id="CATQJA010002662">
    <property type="protein sequence ID" value="CAJ0581037.1"/>
    <property type="molecule type" value="Genomic_DNA"/>
</dbReference>
<dbReference type="SMART" id="SM00335">
    <property type="entry name" value="ANX"/>
    <property type="match status" value="4"/>
</dbReference>
<reference evidence="5" key="1">
    <citation type="submission" date="2023-06" db="EMBL/GenBank/DDBJ databases">
        <authorList>
            <person name="Delattre M."/>
        </authorList>
    </citation>
    <scope>NUCLEOTIDE SEQUENCE</scope>
    <source>
        <strain evidence="5">AF72</strain>
    </source>
</reference>